<dbReference type="InterPro" id="IPR003439">
    <property type="entry name" value="ABC_transporter-like_ATP-bd"/>
</dbReference>
<comment type="caution">
    <text evidence="5">The sequence shown here is derived from an EMBL/GenBank/DDBJ whole genome shotgun (WGS) entry which is preliminary data.</text>
</comment>
<evidence type="ECO:0000313" key="5">
    <source>
        <dbReference type="EMBL" id="TDQ36495.1"/>
    </source>
</evidence>
<sequence length="227" mass="24891">MSPLIEIRQLAFAWPDNLPVLQIEHLQLERGEHLFIQGASGSGKSTLLNVLGGVLTGFTGEVRVNGLSLAQLSARQRDRLRADCMGVLFQQFNLLPYLSLEANVSLPCVFSRQRRAAAITRSGSVAAEAKRLLQRLGLSPQQYGKRPVAQLSIGQQQRVAAARALIGSPLLLIADEPTSALDGHSRDLFMQLLMEELQQADITLLLVSHDPALARYFSRTLKLEGNT</sequence>
<proteinExistence type="predicted"/>
<dbReference type="CDD" id="cd03255">
    <property type="entry name" value="ABC_MJ0796_LolCDE_FtsE"/>
    <property type="match status" value="1"/>
</dbReference>
<dbReference type="RefSeq" id="WP_101496037.1">
    <property type="nucleotide sequence ID" value="NZ_LNJZ01000003.1"/>
</dbReference>
<keyword evidence="2" id="KW-0547">Nucleotide-binding</keyword>
<dbReference type="SMART" id="SM00382">
    <property type="entry name" value="AAA"/>
    <property type="match status" value="1"/>
</dbReference>
<dbReference type="SUPFAM" id="SSF52540">
    <property type="entry name" value="P-loop containing nucleoside triphosphate hydrolases"/>
    <property type="match status" value="1"/>
</dbReference>
<dbReference type="InterPro" id="IPR003593">
    <property type="entry name" value="AAA+_ATPase"/>
</dbReference>
<dbReference type="PROSITE" id="PS50893">
    <property type="entry name" value="ABC_TRANSPORTER_2"/>
    <property type="match status" value="1"/>
</dbReference>
<dbReference type="GO" id="GO:0022857">
    <property type="term" value="F:transmembrane transporter activity"/>
    <property type="evidence" value="ECO:0007669"/>
    <property type="project" value="TreeGrafter"/>
</dbReference>
<protein>
    <submittedName>
        <fullName evidence="5">Putative ABC transport system ATP-binding protein</fullName>
    </submittedName>
</protein>
<evidence type="ECO:0000256" key="1">
    <source>
        <dbReference type="ARBA" id="ARBA00022448"/>
    </source>
</evidence>
<dbReference type="EMBL" id="SNYK01000012">
    <property type="protein sequence ID" value="TDQ36495.1"/>
    <property type="molecule type" value="Genomic_DNA"/>
</dbReference>
<organism evidence="5 6">
    <name type="scientific">Thiopseudomonas denitrificans</name>
    <dbReference type="NCBI Taxonomy" id="1501432"/>
    <lineage>
        <taxon>Bacteria</taxon>
        <taxon>Pseudomonadati</taxon>
        <taxon>Pseudomonadota</taxon>
        <taxon>Gammaproteobacteria</taxon>
        <taxon>Pseudomonadales</taxon>
        <taxon>Pseudomonadaceae</taxon>
        <taxon>Thiopseudomonas</taxon>
    </lineage>
</organism>
<dbReference type="GO" id="GO:0016887">
    <property type="term" value="F:ATP hydrolysis activity"/>
    <property type="evidence" value="ECO:0007669"/>
    <property type="project" value="InterPro"/>
</dbReference>
<name>A0A4R6TXA6_9GAMM</name>
<evidence type="ECO:0000313" key="6">
    <source>
        <dbReference type="Proteomes" id="UP000294575"/>
    </source>
</evidence>
<evidence type="ECO:0000259" key="4">
    <source>
        <dbReference type="PROSITE" id="PS50893"/>
    </source>
</evidence>
<dbReference type="Proteomes" id="UP000294575">
    <property type="component" value="Unassembled WGS sequence"/>
</dbReference>
<reference evidence="5 6" key="1">
    <citation type="submission" date="2019-03" db="EMBL/GenBank/DDBJ databases">
        <title>Genomic Encyclopedia of Type Strains, Phase IV (KMG-IV): sequencing the most valuable type-strain genomes for metagenomic binning, comparative biology and taxonomic classification.</title>
        <authorList>
            <person name="Goeker M."/>
        </authorList>
    </citation>
    <scope>NUCLEOTIDE SEQUENCE [LARGE SCALE GENOMIC DNA]</scope>
    <source>
        <strain evidence="5 6">DSM 28679</strain>
    </source>
</reference>
<dbReference type="AlphaFoldDB" id="A0A4R6TXA6"/>
<gene>
    <name evidence="5" type="ORF">DFQ45_11242</name>
</gene>
<dbReference type="InterPro" id="IPR015854">
    <property type="entry name" value="ABC_transpr_LolD-like"/>
</dbReference>
<keyword evidence="3 5" id="KW-0067">ATP-binding</keyword>
<keyword evidence="6" id="KW-1185">Reference proteome</keyword>
<keyword evidence="1" id="KW-0813">Transport</keyword>
<dbReference type="Pfam" id="PF00005">
    <property type="entry name" value="ABC_tran"/>
    <property type="match status" value="1"/>
</dbReference>
<dbReference type="GO" id="GO:0005886">
    <property type="term" value="C:plasma membrane"/>
    <property type="evidence" value="ECO:0007669"/>
    <property type="project" value="TreeGrafter"/>
</dbReference>
<evidence type="ECO:0000256" key="2">
    <source>
        <dbReference type="ARBA" id="ARBA00022741"/>
    </source>
</evidence>
<dbReference type="OrthoDB" id="9802264at2"/>
<dbReference type="InterPro" id="IPR027417">
    <property type="entry name" value="P-loop_NTPase"/>
</dbReference>
<dbReference type="InterPro" id="IPR017911">
    <property type="entry name" value="MacB-like_ATP-bd"/>
</dbReference>
<dbReference type="Gene3D" id="3.40.50.300">
    <property type="entry name" value="P-loop containing nucleotide triphosphate hydrolases"/>
    <property type="match status" value="1"/>
</dbReference>
<dbReference type="PANTHER" id="PTHR24220">
    <property type="entry name" value="IMPORT ATP-BINDING PROTEIN"/>
    <property type="match status" value="1"/>
</dbReference>
<accession>A0A4R6TXA6</accession>
<dbReference type="GO" id="GO:0005524">
    <property type="term" value="F:ATP binding"/>
    <property type="evidence" value="ECO:0007669"/>
    <property type="project" value="UniProtKB-KW"/>
</dbReference>
<feature type="domain" description="ABC transporter" evidence="4">
    <location>
        <begin position="5"/>
        <end position="227"/>
    </location>
</feature>
<evidence type="ECO:0000256" key="3">
    <source>
        <dbReference type="ARBA" id="ARBA00022840"/>
    </source>
</evidence>
<dbReference type="PANTHER" id="PTHR24220:SF611">
    <property type="entry name" value="ATP-BINDING COMPONENT OF ABC TRANSPORTER-RELATED"/>
    <property type="match status" value="1"/>
</dbReference>